<feature type="domain" description="Enoyl reductase (ER)" evidence="7">
    <location>
        <begin position="10"/>
        <end position="345"/>
    </location>
</feature>
<evidence type="ECO:0000256" key="5">
    <source>
        <dbReference type="ARBA" id="ARBA00023002"/>
    </source>
</evidence>
<keyword evidence="5" id="KW-0560">Oxidoreductase</keyword>
<dbReference type="InterPro" id="IPR013149">
    <property type="entry name" value="ADH-like_C"/>
</dbReference>
<keyword evidence="4 6" id="KW-0862">Zinc</keyword>
<name>A0A9X1NAL2_9ACTN</name>
<dbReference type="Pfam" id="PF08240">
    <property type="entry name" value="ADH_N"/>
    <property type="match status" value="1"/>
</dbReference>
<protein>
    <submittedName>
        <fullName evidence="8">Alcohol dehydrogenase catalytic domain-containing protein</fullName>
    </submittedName>
</protein>
<comment type="caution">
    <text evidence="8">The sequence shown here is derived from an EMBL/GenBank/DDBJ whole genome shotgun (WGS) entry which is preliminary data.</text>
</comment>
<dbReference type="Proteomes" id="UP001138997">
    <property type="component" value="Unassembled WGS sequence"/>
</dbReference>
<accession>A0A9X1NAL2</accession>
<dbReference type="Gene3D" id="3.40.50.720">
    <property type="entry name" value="NAD(P)-binding Rossmann-like Domain"/>
    <property type="match status" value="1"/>
</dbReference>
<evidence type="ECO:0000256" key="2">
    <source>
        <dbReference type="ARBA" id="ARBA00008072"/>
    </source>
</evidence>
<dbReference type="SUPFAM" id="SSF50129">
    <property type="entry name" value="GroES-like"/>
    <property type="match status" value="1"/>
</dbReference>
<proteinExistence type="inferred from homology"/>
<dbReference type="PANTHER" id="PTHR42813:SF4">
    <property type="entry name" value="NADP-DEPENDENT ISOPROPANOL DEHYDROGENASE"/>
    <property type="match status" value="1"/>
</dbReference>
<dbReference type="SMART" id="SM00829">
    <property type="entry name" value="PKS_ER"/>
    <property type="match status" value="1"/>
</dbReference>
<dbReference type="PROSITE" id="PS00059">
    <property type="entry name" value="ADH_ZINC"/>
    <property type="match status" value="1"/>
</dbReference>
<dbReference type="PANTHER" id="PTHR42813">
    <property type="entry name" value="ZINC-TYPE ALCOHOL DEHYDROGENASE-LIKE"/>
    <property type="match status" value="1"/>
</dbReference>
<dbReference type="InterPro" id="IPR013154">
    <property type="entry name" value="ADH-like_N"/>
</dbReference>
<evidence type="ECO:0000313" key="9">
    <source>
        <dbReference type="Proteomes" id="UP001138997"/>
    </source>
</evidence>
<comment type="cofactor">
    <cofactor evidence="1 6">
        <name>Zn(2+)</name>
        <dbReference type="ChEBI" id="CHEBI:29105"/>
    </cofactor>
</comment>
<keyword evidence="9" id="KW-1185">Reference proteome</keyword>
<comment type="similarity">
    <text evidence="2 6">Belongs to the zinc-containing alcohol dehydrogenase family.</text>
</comment>
<dbReference type="AlphaFoldDB" id="A0A9X1NAL2"/>
<dbReference type="InterPro" id="IPR020843">
    <property type="entry name" value="ER"/>
</dbReference>
<organism evidence="8 9">
    <name type="scientific">Kineosporia babensis</name>
    <dbReference type="NCBI Taxonomy" id="499548"/>
    <lineage>
        <taxon>Bacteria</taxon>
        <taxon>Bacillati</taxon>
        <taxon>Actinomycetota</taxon>
        <taxon>Actinomycetes</taxon>
        <taxon>Kineosporiales</taxon>
        <taxon>Kineosporiaceae</taxon>
        <taxon>Kineosporia</taxon>
    </lineage>
</organism>
<dbReference type="Gene3D" id="3.90.180.10">
    <property type="entry name" value="Medium-chain alcohol dehydrogenases, catalytic domain"/>
    <property type="match status" value="1"/>
</dbReference>
<evidence type="ECO:0000256" key="1">
    <source>
        <dbReference type="ARBA" id="ARBA00001947"/>
    </source>
</evidence>
<evidence type="ECO:0000256" key="3">
    <source>
        <dbReference type="ARBA" id="ARBA00022723"/>
    </source>
</evidence>
<evidence type="ECO:0000259" key="7">
    <source>
        <dbReference type="SMART" id="SM00829"/>
    </source>
</evidence>
<dbReference type="Pfam" id="PF00107">
    <property type="entry name" value="ADH_zinc_N"/>
    <property type="match status" value="1"/>
</dbReference>
<gene>
    <name evidence="8" type="ORF">LR394_06710</name>
</gene>
<evidence type="ECO:0000313" key="8">
    <source>
        <dbReference type="EMBL" id="MCD5310580.1"/>
    </source>
</evidence>
<dbReference type="GO" id="GO:0016491">
    <property type="term" value="F:oxidoreductase activity"/>
    <property type="evidence" value="ECO:0007669"/>
    <property type="project" value="UniProtKB-KW"/>
</dbReference>
<dbReference type="InterPro" id="IPR002328">
    <property type="entry name" value="ADH_Zn_CS"/>
</dbReference>
<dbReference type="SUPFAM" id="SSF51735">
    <property type="entry name" value="NAD(P)-binding Rossmann-fold domains"/>
    <property type="match status" value="1"/>
</dbReference>
<dbReference type="InterPro" id="IPR011032">
    <property type="entry name" value="GroES-like_sf"/>
</dbReference>
<dbReference type="GO" id="GO:0008270">
    <property type="term" value="F:zinc ion binding"/>
    <property type="evidence" value="ECO:0007669"/>
    <property type="project" value="InterPro"/>
</dbReference>
<evidence type="ECO:0000256" key="6">
    <source>
        <dbReference type="RuleBase" id="RU361277"/>
    </source>
</evidence>
<dbReference type="InterPro" id="IPR036291">
    <property type="entry name" value="NAD(P)-bd_dom_sf"/>
</dbReference>
<sequence length="348" mass="36216">MKALVYAGPGRKAWQDVPDAVVQEPTDVVVRVETTTICGTDLHILQGDVPAVTEGRILGHEAVGTVVGTGSAVKGFAVGDRVLVPAITRCGRCDHCQRGMPSHCRTVGGIGWIFGHLIDGTQAELVRVPFADTSLYSVPEAVSDEQAIFLADSLPTGYEVGVLAGGVRPGNTVAVVGAGAVGLSAILTTGLWGASRVIAIDSNKFRLDKALEFGATDVVEAGAGTVEEVRTLTDGLGVDVAIEAVGYPETLRTTMALVRPGGTVANVGVHGAPVELPMQDLWIQNITLTMGLVDTVSVPTLLTMVAGGRLPAEKMGTHRFTFGQMDQAYEVFGNAAAHSALKVIIRPS</sequence>
<dbReference type="RefSeq" id="WP_231439582.1">
    <property type="nucleotide sequence ID" value="NZ_JAJOMB010000003.1"/>
</dbReference>
<evidence type="ECO:0000256" key="4">
    <source>
        <dbReference type="ARBA" id="ARBA00022833"/>
    </source>
</evidence>
<reference evidence="8" key="1">
    <citation type="submission" date="2021-11" db="EMBL/GenBank/DDBJ databases">
        <title>Streptomyces corallinus and Kineosporia corallina sp. nov., two new coral-derived marine actinobacteria.</title>
        <authorList>
            <person name="Buangrab K."/>
            <person name="Sutthacheep M."/>
            <person name="Yeemin T."/>
            <person name="Harunari E."/>
            <person name="Igarashi Y."/>
            <person name="Sripreechasak P."/>
            <person name="Kanchanasin P."/>
            <person name="Tanasupawat S."/>
            <person name="Phongsopitanun W."/>
        </authorList>
    </citation>
    <scope>NUCLEOTIDE SEQUENCE</scope>
    <source>
        <strain evidence="8">JCM 31032</strain>
    </source>
</reference>
<keyword evidence="3 6" id="KW-0479">Metal-binding</keyword>
<dbReference type="EMBL" id="JAJOMB010000003">
    <property type="protein sequence ID" value="MCD5310580.1"/>
    <property type="molecule type" value="Genomic_DNA"/>
</dbReference>